<name>A0A8T2TTL9_CERRI</name>
<organism evidence="2 3">
    <name type="scientific">Ceratopteris richardii</name>
    <name type="common">Triangle waterfern</name>
    <dbReference type="NCBI Taxonomy" id="49495"/>
    <lineage>
        <taxon>Eukaryota</taxon>
        <taxon>Viridiplantae</taxon>
        <taxon>Streptophyta</taxon>
        <taxon>Embryophyta</taxon>
        <taxon>Tracheophyta</taxon>
        <taxon>Polypodiopsida</taxon>
        <taxon>Polypodiidae</taxon>
        <taxon>Polypodiales</taxon>
        <taxon>Pteridineae</taxon>
        <taxon>Pteridaceae</taxon>
        <taxon>Parkerioideae</taxon>
        <taxon>Ceratopteris</taxon>
    </lineage>
</organism>
<dbReference type="OrthoDB" id="6125419at2759"/>
<dbReference type="OMA" id="ESTMFAM"/>
<dbReference type="GO" id="GO:0060147">
    <property type="term" value="P:regulation of post-transcriptional gene silencing"/>
    <property type="evidence" value="ECO:0007669"/>
    <property type="project" value="InterPro"/>
</dbReference>
<gene>
    <name evidence="2" type="ORF">KP509_12G077600</name>
</gene>
<dbReference type="PANTHER" id="PTHR16212:SF4">
    <property type="entry name" value="FOCADHESIN"/>
    <property type="match status" value="1"/>
</dbReference>
<dbReference type="PANTHER" id="PTHR16212">
    <property type="entry name" value="FOCADHESIN FAMILY MEMBER"/>
    <property type="match status" value="1"/>
</dbReference>
<dbReference type="Proteomes" id="UP000825935">
    <property type="component" value="Chromosome 12"/>
</dbReference>
<feature type="chain" id="PRO_5035777782" evidence="1">
    <location>
        <begin position="16"/>
        <end position="205"/>
    </location>
</feature>
<keyword evidence="1" id="KW-0732">Signal</keyword>
<evidence type="ECO:0000313" key="2">
    <source>
        <dbReference type="EMBL" id="KAH7423859.1"/>
    </source>
</evidence>
<evidence type="ECO:0000313" key="3">
    <source>
        <dbReference type="Proteomes" id="UP000825935"/>
    </source>
</evidence>
<proteinExistence type="predicted"/>
<dbReference type="InterPro" id="IPR045163">
    <property type="entry name" value="Focadhesin/RST1"/>
</dbReference>
<feature type="signal peptide" evidence="1">
    <location>
        <begin position="1"/>
        <end position="15"/>
    </location>
</feature>
<comment type="caution">
    <text evidence="2">The sequence shown here is derived from an EMBL/GenBank/DDBJ whole genome shotgun (WGS) entry which is preliminary data.</text>
</comment>
<keyword evidence="3" id="KW-1185">Reference proteome</keyword>
<accession>A0A8T2TTL9</accession>
<dbReference type="EMBL" id="CM035417">
    <property type="protein sequence ID" value="KAH7423859.1"/>
    <property type="molecule type" value="Genomic_DNA"/>
</dbReference>
<sequence>MIYFSECMLFSLAHAQSFSGLQTCLDELCDLALLLSLRTSMASILMVHMNKLSYIFSKSRLERFVFDCVEATWRRSQSNHSQSLLSGDDVECLKVNLWKGLKSLLSLPKDDLRVGVDKNKLLVAAEKCLSLLEAPLEKSPRKLDEIQGWSEALECMVLASDEWIAKLINRGNIFCQSPWNSFLCCSMNFCSYSFSYAKCIPSDMT</sequence>
<protein>
    <submittedName>
        <fullName evidence="2">Uncharacterized protein</fullName>
    </submittedName>
</protein>
<reference evidence="2" key="1">
    <citation type="submission" date="2021-08" db="EMBL/GenBank/DDBJ databases">
        <title>WGS assembly of Ceratopteris richardii.</title>
        <authorList>
            <person name="Marchant D.B."/>
            <person name="Chen G."/>
            <person name="Jenkins J."/>
            <person name="Shu S."/>
            <person name="Leebens-Mack J."/>
            <person name="Grimwood J."/>
            <person name="Schmutz J."/>
            <person name="Soltis P."/>
            <person name="Soltis D."/>
            <person name="Chen Z.-H."/>
        </authorList>
    </citation>
    <scope>NUCLEOTIDE SEQUENCE</scope>
    <source>
        <strain evidence="2">Whitten #5841</strain>
        <tissue evidence="2">Leaf</tissue>
    </source>
</reference>
<evidence type="ECO:0000256" key="1">
    <source>
        <dbReference type="SAM" id="SignalP"/>
    </source>
</evidence>
<dbReference type="AlphaFoldDB" id="A0A8T2TTL9"/>